<sequence length="613" mass="60425">MPEGATVCGRCGSLIAPPQSPVAAALPVQPAHQAPSAAYGAPPETAAGPLLRGPGLIGRADLLAAVRDALVPLVGVLVLVFALVVGLAFLLSSSSHGGFHDWFTSSVILLAGALGAPAAMTVGGGDSPGSATDPFGSNSLGSNSGAMTSAVSVDLSIRLTVWAVTFLLFFLWMRAGRRREAAEPSAYPAQLAARSALPALATSLGLLVLALVSSGSGVFGMRDALLGGASAGLGGTPGGADPFGNGGTDPFGGGSGTGGSGAAYDIGAVADGGGGPHSSLGVSPGWVFFGPLLIVFAAFLVGRLTAVARRPAGDPGGEWVRRLAAPWRAAARVAWIQLRAVGVLAGLAVLVYAEYQALTADGSSARQKTALAVTAVLLLPNLMVGGALTGFCVTLFAGVTLGAIGSKGTKIGLFGNSQPWMIYVLIAAAVAGTLLPWFLVRTRRRVVQSAAFAPAQVWRAAVFGAVAGLVATLLGQASLSGLYGIGGMDISAKVGLTYSMIGAVVAGAVWCAAGFLAVAILVTPRAPGVAPAASAGPAPQAWPGASQAQVPAQPVPYEPMPSAPAPSAPAPSAPAPSVPAPSVPEQPSAPAPFVSDQPSAPEAPADGAAPDPA</sequence>
<dbReference type="EMBL" id="JAGSXH010000069">
    <property type="protein sequence ID" value="MBS2965082.1"/>
    <property type="molecule type" value="Genomic_DNA"/>
</dbReference>
<accession>A0A8J7WRF8</accession>
<gene>
    <name evidence="3" type="ORF">KGA66_18640</name>
</gene>
<organism evidence="3 4">
    <name type="scientific">Actinocrinis puniceicyclus</name>
    <dbReference type="NCBI Taxonomy" id="977794"/>
    <lineage>
        <taxon>Bacteria</taxon>
        <taxon>Bacillati</taxon>
        <taxon>Actinomycetota</taxon>
        <taxon>Actinomycetes</taxon>
        <taxon>Catenulisporales</taxon>
        <taxon>Actinospicaceae</taxon>
        <taxon>Actinocrinis</taxon>
    </lineage>
</organism>
<feature type="region of interest" description="Disordered" evidence="1">
    <location>
        <begin position="532"/>
        <end position="613"/>
    </location>
</feature>
<evidence type="ECO:0000313" key="3">
    <source>
        <dbReference type="EMBL" id="MBS2965082.1"/>
    </source>
</evidence>
<dbReference type="AlphaFoldDB" id="A0A8J7WRF8"/>
<evidence type="ECO:0000256" key="2">
    <source>
        <dbReference type="SAM" id="Phobius"/>
    </source>
</evidence>
<proteinExistence type="predicted"/>
<feature type="transmembrane region" description="Helical" evidence="2">
    <location>
        <begin position="460"/>
        <end position="485"/>
    </location>
</feature>
<feature type="compositionally biased region" description="Low complexity" evidence="1">
    <location>
        <begin position="532"/>
        <end position="549"/>
    </location>
</feature>
<dbReference type="Proteomes" id="UP000677913">
    <property type="component" value="Unassembled WGS sequence"/>
</dbReference>
<feature type="transmembrane region" description="Helical" evidence="2">
    <location>
        <begin position="69"/>
        <end position="90"/>
    </location>
</feature>
<keyword evidence="4" id="KW-1185">Reference proteome</keyword>
<feature type="transmembrane region" description="Helical" evidence="2">
    <location>
        <begin position="102"/>
        <end position="120"/>
    </location>
</feature>
<feature type="compositionally biased region" description="Low complexity" evidence="1">
    <location>
        <begin position="591"/>
        <end position="613"/>
    </location>
</feature>
<evidence type="ECO:0000313" key="4">
    <source>
        <dbReference type="Proteomes" id="UP000677913"/>
    </source>
</evidence>
<feature type="transmembrane region" description="Helical" evidence="2">
    <location>
        <begin position="373"/>
        <end position="399"/>
    </location>
</feature>
<evidence type="ECO:0000256" key="1">
    <source>
        <dbReference type="SAM" id="MobiDB-lite"/>
    </source>
</evidence>
<keyword evidence="2" id="KW-0472">Membrane</keyword>
<dbReference type="RefSeq" id="WP_211469440.1">
    <property type="nucleotide sequence ID" value="NZ_JAGSXH010000069.1"/>
</dbReference>
<name>A0A8J7WRF8_9ACTN</name>
<feature type="transmembrane region" description="Helical" evidence="2">
    <location>
        <begin position="196"/>
        <end position="219"/>
    </location>
</feature>
<feature type="compositionally biased region" description="Pro residues" evidence="1">
    <location>
        <begin position="553"/>
        <end position="590"/>
    </location>
</feature>
<feature type="transmembrane region" description="Helical" evidence="2">
    <location>
        <begin position="497"/>
        <end position="522"/>
    </location>
</feature>
<keyword evidence="2" id="KW-1133">Transmembrane helix</keyword>
<feature type="transmembrane region" description="Helical" evidence="2">
    <location>
        <begin position="155"/>
        <end position="175"/>
    </location>
</feature>
<reference evidence="3" key="1">
    <citation type="submission" date="2021-04" db="EMBL/GenBank/DDBJ databases">
        <title>Genome based classification of Actinospica acidithermotolerans sp. nov., an actinobacterium isolated from an Indonesian hot spring.</title>
        <authorList>
            <person name="Kusuma A.B."/>
            <person name="Putra K.E."/>
            <person name="Nafisah S."/>
            <person name="Loh J."/>
            <person name="Nouioui I."/>
            <person name="Goodfellow M."/>
        </authorList>
    </citation>
    <scope>NUCLEOTIDE SEQUENCE</scope>
    <source>
        <strain evidence="3">DSM 45618</strain>
    </source>
</reference>
<comment type="caution">
    <text evidence="3">The sequence shown here is derived from an EMBL/GenBank/DDBJ whole genome shotgun (WGS) entry which is preliminary data.</text>
</comment>
<protein>
    <submittedName>
        <fullName evidence="3">Uncharacterized protein</fullName>
    </submittedName>
</protein>
<feature type="transmembrane region" description="Helical" evidence="2">
    <location>
        <begin position="420"/>
        <end position="440"/>
    </location>
</feature>
<keyword evidence="2" id="KW-0812">Transmembrane</keyword>
<feature type="transmembrane region" description="Helical" evidence="2">
    <location>
        <begin position="286"/>
        <end position="308"/>
    </location>
</feature>